<evidence type="ECO:0000313" key="1">
    <source>
        <dbReference type="EMBL" id="SVD26104.1"/>
    </source>
</evidence>
<sequence length="104" mass="11305">MNELLITNSLEGTPLTISATSMLSLDGMGTGAIRSSVFEINNSSSNVNFISHVWSCCSDLFFAEKACGPQGRQGISYGNNVVRQGRNMLFQIFAIKRAQTCFSD</sequence>
<gene>
    <name evidence="1" type="ORF">METZ01_LOCUS378958</name>
</gene>
<organism evidence="1">
    <name type="scientific">marine metagenome</name>
    <dbReference type="NCBI Taxonomy" id="408172"/>
    <lineage>
        <taxon>unclassified sequences</taxon>
        <taxon>metagenomes</taxon>
        <taxon>ecological metagenomes</taxon>
    </lineage>
</organism>
<dbReference type="EMBL" id="UINC01139513">
    <property type="protein sequence ID" value="SVD26104.1"/>
    <property type="molecule type" value="Genomic_DNA"/>
</dbReference>
<dbReference type="AlphaFoldDB" id="A0A382TVM0"/>
<accession>A0A382TVM0</accession>
<proteinExistence type="predicted"/>
<reference evidence="1" key="1">
    <citation type="submission" date="2018-05" db="EMBL/GenBank/DDBJ databases">
        <authorList>
            <person name="Lanie J.A."/>
            <person name="Ng W.-L."/>
            <person name="Kazmierczak K.M."/>
            <person name="Andrzejewski T.M."/>
            <person name="Davidsen T.M."/>
            <person name="Wayne K.J."/>
            <person name="Tettelin H."/>
            <person name="Glass J.I."/>
            <person name="Rusch D."/>
            <person name="Podicherti R."/>
            <person name="Tsui H.-C.T."/>
            <person name="Winkler M.E."/>
        </authorList>
    </citation>
    <scope>NUCLEOTIDE SEQUENCE</scope>
</reference>
<name>A0A382TVM0_9ZZZZ</name>
<protein>
    <submittedName>
        <fullName evidence="1">Uncharacterized protein</fullName>
    </submittedName>
</protein>